<dbReference type="Gramene" id="evm.model.08.1400">
    <property type="protein sequence ID" value="cds.evm.model.08.1400"/>
    <property type="gene ID" value="evm.TU.08.1400"/>
</dbReference>
<reference evidence="1" key="1">
    <citation type="submission" date="2018-11" db="EMBL/GenBank/DDBJ databases">
        <authorList>
            <person name="Grassa J C."/>
        </authorList>
    </citation>
    <scope>NUCLEOTIDE SEQUENCE [LARGE SCALE GENOMIC DNA]</scope>
</reference>
<name>A0A803Q8K1_CANSA</name>
<sequence length="77" mass="8394">MEEAQITVFGGYYLTGRSNNTYGVHRMPAYSKYRAPSAESVAPRAFVLHPTPIASLAMSTVPTHHTAQSKRLAKGNT</sequence>
<keyword evidence="2" id="KW-1185">Reference proteome</keyword>
<protein>
    <submittedName>
        <fullName evidence="1">Uncharacterized protein</fullName>
    </submittedName>
</protein>
<dbReference type="EMBL" id="UZAU01000710">
    <property type="status" value="NOT_ANNOTATED_CDS"/>
    <property type="molecule type" value="Genomic_DNA"/>
</dbReference>
<dbReference type="AlphaFoldDB" id="A0A803Q8K1"/>
<reference evidence="1" key="2">
    <citation type="submission" date="2021-03" db="UniProtKB">
        <authorList>
            <consortium name="EnsemblPlants"/>
        </authorList>
    </citation>
    <scope>IDENTIFICATION</scope>
</reference>
<evidence type="ECO:0000313" key="2">
    <source>
        <dbReference type="Proteomes" id="UP000596661"/>
    </source>
</evidence>
<accession>A0A803Q8K1</accession>
<proteinExistence type="predicted"/>
<evidence type="ECO:0000313" key="1">
    <source>
        <dbReference type="EnsemblPlants" id="cds.evm.model.08.1400"/>
    </source>
</evidence>
<dbReference type="EnsemblPlants" id="evm.model.08.1400">
    <property type="protein sequence ID" value="cds.evm.model.08.1400"/>
    <property type="gene ID" value="evm.TU.08.1400"/>
</dbReference>
<organism evidence="1 2">
    <name type="scientific">Cannabis sativa</name>
    <name type="common">Hemp</name>
    <name type="synonym">Marijuana</name>
    <dbReference type="NCBI Taxonomy" id="3483"/>
    <lineage>
        <taxon>Eukaryota</taxon>
        <taxon>Viridiplantae</taxon>
        <taxon>Streptophyta</taxon>
        <taxon>Embryophyta</taxon>
        <taxon>Tracheophyta</taxon>
        <taxon>Spermatophyta</taxon>
        <taxon>Magnoliopsida</taxon>
        <taxon>eudicotyledons</taxon>
        <taxon>Gunneridae</taxon>
        <taxon>Pentapetalae</taxon>
        <taxon>rosids</taxon>
        <taxon>fabids</taxon>
        <taxon>Rosales</taxon>
        <taxon>Cannabaceae</taxon>
        <taxon>Cannabis</taxon>
    </lineage>
</organism>
<dbReference type="Proteomes" id="UP000596661">
    <property type="component" value="Chromosome 8"/>
</dbReference>